<feature type="compositionally biased region" description="Polar residues" evidence="1">
    <location>
        <begin position="13"/>
        <end position="22"/>
    </location>
</feature>
<dbReference type="EMBL" id="GBXM01102582">
    <property type="protein sequence ID" value="JAH05995.1"/>
    <property type="molecule type" value="Transcribed_RNA"/>
</dbReference>
<name>A0A0E9PPJ3_ANGAN</name>
<protein>
    <submittedName>
        <fullName evidence="2">Uncharacterized protein</fullName>
    </submittedName>
</protein>
<reference evidence="2" key="2">
    <citation type="journal article" date="2015" name="Fish Shellfish Immunol.">
        <title>Early steps in the European eel (Anguilla anguilla)-Vibrio vulnificus interaction in the gills: Role of the RtxA13 toxin.</title>
        <authorList>
            <person name="Callol A."/>
            <person name="Pajuelo D."/>
            <person name="Ebbesson L."/>
            <person name="Teles M."/>
            <person name="MacKenzie S."/>
            <person name="Amaro C."/>
        </authorList>
    </citation>
    <scope>NUCLEOTIDE SEQUENCE</scope>
</reference>
<reference evidence="2" key="1">
    <citation type="submission" date="2014-11" db="EMBL/GenBank/DDBJ databases">
        <authorList>
            <person name="Amaro Gonzalez C."/>
        </authorList>
    </citation>
    <scope>NUCLEOTIDE SEQUENCE</scope>
</reference>
<dbReference type="AlphaFoldDB" id="A0A0E9PPJ3"/>
<sequence length="31" mass="3479">MRKRPSLLLQGDHLQSQPSGLINQRKGASDF</sequence>
<organism evidence="2">
    <name type="scientific">Anguilla anguilla</name>
    <name type="common">European freshwater eel</name>
    <name type="synonym">Muraena anguilla</name>
    <dbReference type="NCBI Taxonomy" id="7936"/>
    <lineage>
        <taxon>Eukaryota</taxon>
        <taxon>Metazoa</taxon>
        <taxon>Chordata</taxon>
        <taxon>Craniata</taxon>
        <taxon>Vertebrata</taxon>
        <taxon>Euteleostomi</taxon>
        <taxon>Actinopterygii</taxon>
        <taxon>Neopterygii</taxon>
        <taxon>Teleostei</taxon>
        <taxon>Anguilliformes</taxon>
        <taxon>Anguillidae</taxon>
        <taxon>Anguilla</taxon>
    </lineage>
</organism>
<evidence type="ECO:0000313" key="2">
    <source>
        <dbReference type="EMBL" id="JAH05995.1"/>
    </source>
</evidence>
<accession>A0A0E9PPJ3</accession>
<evidence type="ECO:0000256" key="1">
    <source>
        <dbReference type="SAM" id="MobiDB-lite"/>
    </source>
</evidence>
<proteinExistence type="predicted"/>
<feature type="region of interest" description="Disordered" evidence="1">
    <location>
        <begin position="1"/>
        <end position="31"/>
    </location>
</feature>